<evidence type="ECO:0000256" key="2">
    <source>
        <dbReference type="ARBA" id="ARBA00023002"/>
    </source>
</evidence>
<dbReference type="GO" id="GO:0051536">
    <property type="term" value="F:iron-sulfur cluster binding"/>
    <property type="evidence" value="ECO:0007669"/>
    <property type="project" value="UniProtKB-KW"/>
</dbReference>
<gene>
    <name evidence="5" type="ORF">MNBD_BACTEROID01-2383</name>
</gene>
<feature type="non-terminal residue" evidence="5">
    <location>
        <position position="1"/>
    </location>
</feature>
<dbReference type="Pfam" id="PF12831">
    <property type="entry name" value="FAD_oxidored"/>
    <property type="match status" value="1"/>
</dbReference>
<dbReference type="GO" id="GO:0016491">
    <property type="term" value="F:oxidoreductase activity"/>
    <property type="evidence" value="ECO:0007669"/>
    <property type="project" value="UniProtKB-KW"/>
</dbReference>
<keyword evidence="2" id="KW-0560">Oxidoreductase</keyword>
<name>A0A3B0TY95_9ZZZZ</name>
<evidence type="ECO:0000313" key="5">
    <source>
        <dbReference type="EMBL" id="VAW22988.1"/>
    </source>
</evidence>
<keyword evidence="1" id="KW-0479">Metal-binding</keyword>
<reference evidence="5" key="1">
    <citation type="submission" date="2018-06" db="EMBL/GenBank/DDBJ databases">
        <authorList>
            <person name="Zhirakovskaya E."/>
        </authorList>
    </citation>
    <scope>NUCLEOTIDE SEQUENCE</scope>
</reference>
<evidence type="ECO:0008006" key="6">
    <source>
        <dbReference type="Google" id="ProtNLM"/>
    </source>
</evidence>
<keyword evidence="4" id="KW-0411">Iron-sulfur</keyword>
<dbReference type="InterPro" id="IPR039650">
    <property type="entry name" value="HdrA-like"/>
</dbReference>
<sequence>FRCLYSKNINNLMMAGRDISVSHVALGTVRLMRTTGMMGEVIGMAASICKNEKTSPRGIYEHHFARLEELMEAGVGNPDLPNIQNYNLGGTLLETR</sequence>
<accession>A0A3B0TY95</accession>
<dbReference type="PANTHER" id="PTHR43498:SF1">
    <property type="entry name" value="COB--COM HETERODISULFIDE REDUCTASE IRON-SULFUR SUBUNIT A"/>
    <property type="match status" value="1"/>
</dbReference>
<keyword evidence="3" id="KW-0408">Iron</keyword>
<organism evidence="5">
    <name type="scientific">hydrothermal vent metagenome</name>
    <dbReference type="NCBI Taxonomy" id="652676"/>
    <lineage>
        <taxon>unclassified sequences</taxon>
        <taxon>metagenomes</taxon>
        <taxon>ecological metagenomes</taxon>
    </lineage>
</organism>
<dbReference type="AlphaFoldDB" id="A0A3B0TY95"/>
<evidence type="ECO:0000256" key="1">
    <source>
        <dbReference type="ARBA" id="ARBA00022723"/>
    </source>
</evidence>
<evidence type="ECO:0000256" key="3">
    <source>
        <dbReference type="ARBA" id="ARBA00023004"/>
    </source>
</evidence>
<protein>
    <recommendedName>
        <fullName evidence="6">FAD-dependent oxidoreductase</fullName>
    </recommendedName>
</protein>
<dbReference type="GO" id="GO:0046872">
    <property type="term" value="F:metal ion binding"/>
    <property type="evidence" value="ECO:0007669"/>
    <property type="project" value="UniProtKB-KW"/>
</dbReference>
<dbReference type="EMBL" id="UOEP01000182">
    <property type="protein sequence ID" value="VAW22988.1"/>
    <property type="molecule type" value="Genomic_DNA"/>
</dbReference>
<evidence type="ECO:0000256" key="4">
    <source>
        <dbReference type="ARBA" id="ARBA00023014"/>
    </source>
</evidence>
<proteinExistence type="predicted"/>
<dbReference type="PANTHER" id="PTHR43498">
    <property type="entry name" value="FERREDOXIN:COB-COM HETERODISULFIDE REDUCTASE SUBUNIT A"/>
    <property type="match status" value="1"/>
</dbReference>